<dbReference type="STRING" id="90262.A0A1X2IJQ6"/>
<feature type="compositionally biased region" description="Low complexity" evidence="1">
    <location>
        <begin position="36"/>
        <end position="50"/>
    </location>
</feature>
<accession>A0A1X2IJQ6</accession>
<dbReference type="Gene3D" id="3.30.40.10">
    <property type="entry name" value="Zinc/RING finger domain, C3HC4 (zinc finger)"/>
    <property type="match status" value="1"/>
</dbReference>
<dbReference type="Proteomes" id="UP000193560">
    <property type="component" value="Unassembled WGS sequence"/>
</dbReference>
<keyword evidence="3" id="KW-1185">Reference proteome</keyword>
<evidence type="ECO:0000256" key="1">
    <source>
        <dbReference type="SAM" id="MobiDB-lite"/>
    </source>
</evidence>
<feature type="compositionally biased region" description="Acidic residues" evidence="1">
    <location>
        <begin position="56"/>
        <end position="69"/>
    </location>
</feature>
<protein>
    <submittedName>
        <fullName evidence="2">Uncharacterized protein</fullName>
    </submittedName>
</protein>
<evidence type="ECO:0000313" key="3">
    <source>
        <dbReference type="Proteomes" id="UP000193560"/>
    </source>
</evidence>
<sequence>MFNTLSSSQLAEKEASIQPLWHPTDLLTDAPTTLYNNNNSNSLAPQQQQQPWMTIDGDDDNMGSLEDDDDDDAWRRKFMGLMASLVKQSEYLEYLSTELLSAESHVRSLVSLASTVQDQFYEREKQYQDRLRECDVAGQQQSFMLASLDELMADLDMKSPSPPTATIPPEKSKQQQQQPSPPSPSQPFLLSRWYGHLRKGLESALTSMENDTFVYKTRWRAGMLLSADVGTGDMIYVFQHPAGGIEMVIAGFGIIMGNPISDQESASCTMPSTSQQDNLILHQYQVHLSPKDRKTNFVLLPKNRWMPDLFVDQCQHDDQVDRCLTRFTLFQRKHHCRR</sequence>
<dbReference type="AlphaFoldDB" id="A0A1X2IJQ6"/>
<feature type="region of interest" description="Disordered" evidence="1">
    <location>
        <begin position="155"/>
        <end position="186"/>
    </location>
</feature>
<name>A0A1X2IJQ6_9FUNG</name>
<reference evidence="2 3" key="1">
    <citation type="submission" date="2016-07" db="EMBL/GenBank/DDBJ databases">
        <title>Pervasive Adenine N6-methylation of Active Genes in Fungi.</title>
        <authorList>
            <consortium name="DOE Joint Genome Institute"/>
            <person name="Mondo S.J."/>
            <person name="Dannebaum R.O."/>
            <person name="Kuo R.C."/>
            <person name="Labutti K."/>
            <person name="Haridas S."/>
            <person name="Kuo A."/>
            <person name="Salamov A."/>
            <person name="Ahrendt S.R."/>
            <person name="Lipzen A."/>
            <person name="Sullivan W."/>
            <person name="Andreopoulos W.B."/>
            <person name="Clum A."/>
            <person name="Lindquist E."/>
            <person name="Daum C."/>
            <person name="Ramamoorthy G.K."/>
            <person name="Gryganskyi A."/>
            <person name="Culley D."/>
            <person name="Magnuson J.K."/>
            <person name="James T.Y."/>
            <person name="O'Malley M.A."/>
            <person name="Stajich J.E."/>
            <person name="Spatafora J.W."/>
            <person name="Visel A."/>
            <person name="Grigoriev I.V."/>
        </authorList>
    </citation>
    <scope>NUCLEOTIDE SEQUENCE [LARGE SCALE GENOMIC DNA]</scope>
    <source>
        <strain evidence="2 3">NRRL 1336</strain>
    </source>
</reference>
<dbReference type="InterPro" id="IPR013083">
    <property type="entry name" value="Znf_RING/FYVE/PHD"/>
</dbReference>
<comment type="caution">
    <text evidence="2">The sequence shown here is derived from an EMBL/GenBank/DDBJ whole genome shotgun (WGS) entry which is preliminary data.</text>
</comment>
<evidence type="ECO:0000313" key="2">
    <source>
        <dbReference type="EMBL" id="ORZ17778.1"/>
    </source>
</evidence>
<gene>
    <name evidence="2" type="ORF">BCR42DRAFT_412496</name>
</gene>
<feature type="region of interest" description="Disordered" evidence="1">
    <location>
        <begin position="36"/>
        <end position="69"/>
    </location>
</feature>
<proteinExistence type="predicted"/>
<dbReference type="EMBL" id="MCGE01000009">
    <property type="protein sequence ID" value="ORZ17778.1"/>
    <property type="molecule type" value="Genomic_DNA"/>
</dbReference>
<organism evidence="2 3">
    <name type="scientific">Absidia repens</name>
    <dbReference type="NCBI Taxonomy" id="90262"/>
    <lineage>
        <taxon>Eukaryota</taxon>
        <taxon>Fungi</taxon>
        <taxon>Fungi incertae sedis</taxon>
        <taxon>Mucoromycota</taxon>
        <taxon>Mucoromycotina</taxon>
        <taxon>Mucoromycetes</taxon>
        <taxon>Mucorales</taxon>
        <taxon>Cunninghamellaceae</taxon>
        <taxon>Absidia</taxon>
    </lineage>
</organism>
<dbReference type="OrthoDB" id="660555at2759"/>